<gene>
    <name evidence="4" type="ORF">K8W01_08445</name>
</gene>
<reference evidence="4" key="1">
    <citation type="journal article" date="2021" name="PeerJ">
        <title>Extensive microbial diversity within the chicken gut microbiome revealed by metagenomics and culture.</title>
        <authorList>
            <person name="Gilroy R."/>
            <person name="Ravi A."/>
            <person name="Getino M."/>
            <person name="Pursley I."/>
            <person name="Horton D.L."/>
            <person name="Alikhan N.F."/>
            <person name="Baker D."/>
            <person name="Gharbi K."/>
            <person name="Hall N."/>
            <person name="Watson M."/>
            <person name="Adriaenssens E.M."/>
            <person name="Foster-Nyarko E."/>
            <person name="Jarju S."/>
            <person name="Secka A."/>
            <person name="Antonio M."/>
            <person name="Oren A."/>
            <person name="Chaudhuri R.R."/>
            <person name="La Ragione R."/>
            <person name="Hildebrand F."/>
            <person name="Pallen M.J."/>
        </authorList>
    </citation>
    <scope>NUCLEOTIDE SEQUENCE</scope>
    <source>
        <strain evidence="4">316</strain>
    </source>
</reference>
<dbReference type="InterPro" id="IPR025737">
    <property type="entry name" value="FApF"/>
</dbReference>
<sequence>MAIVKFPALGRGTVRLRKIPACLIVLAGATGLPARSAQAQEIMPYDFTVLPAGTTLAMGYYVYGHNTDYRTAGGPTLRNSGLEVQAGIARLVHYGEIGGIRGGVQVFQIFGSFQDVRIGGQPIAGTFGAQNVTLSAFFWPYINVDSQTAIIVLGFLNPPTGSYDRFAALNFGDNRIRGTVQVGLQQGFGEQLGLDLAYDAQIYGENDRAFPGTGLLTQTPTHRVQAWLNWRWNPSFSTSIGYTGIWGGVQSLNGFRTGAVTETQRIRVHSGYFIDPTLQIGLELNHDLHSVGGFRQDFGAILRVLKVF</sequence>
<name>A0A921E1Q0_9HYPH</name>
<proteinExistence type="predicted"/>
<comment type="caution">
    <text evidence="4">The sequence shown here is derived from an EMBL/GenBank/DDBJ whole genome shotgun (WGS) entry which is preliminary data.</text>
</comment>
<dbReference type="InterPro" id="IPR036942">
    <property type="entry name" value="Beta-barrel_TonB_sf"/>
</dbReference>
<dbReference type="AlphaFoldDB" id="A0A921E1Q0"/>
<evidence type="ECO:0000256" key="1">
    <source>
        <dbReference type="ARBA" id="ARBA00004442"/>
    </source>
</evidence>
<evidence type="ECO:0000313" key="4">
    <source>
        <dbReference type="EMBL" id="HJE23674.1"/>
    </source>
</evidence>
<accession>A0A921E1Q0</accession>
<dbReference type="Proteomes" id="UP000742631">
    <property type="component" value="Unassembled WGS sequence"/>
</dbReference>
<comment type="subcellular location">
    <subcellularLocation>
        <location evidence="1">Cell outer membrane</location>
    </subcellularLocation>
</comment>
<dbReference type="Pfam" id="PF13557">
    <property type="entry name" value="Phenol_MetA_deg"/>
    <property type="match status" value="1"/>
</dbReference>
<evidence type="ECO:0000313" key="5">
    <source>
        <dbReference type="Proteomes" id="UP000742631"/>
    </source>
</evidence>
<keyword evidence="2" id="KW-0472">Membrane</keyword>
<evidence type="ECO:0000256" key="2">
    <source>
        <dbReference type="ARBA" id="ARBA00023136"/>
    </source>
</evidence>
<dbReference type="GO" id="GO:0009279">
    <property type="term" value="C:cell outer membrane"/>
    <property type="evidence" value="ECO:0007669"/>
    <property type="project" value="UniProtKB-SubCell"/>
</dbReference>
<evidence type="ECO:0000256" key="3">
    <source>
        <dbReference type="ARBA" id="ARBA00023237"/>
    </source>
</evidence>
<reference evidence="4" key="2">
    <citation type="submission" date="2021-09" db="EMBL/GenBank/DDBJ databases">
        <authorList>
            <person name="Gilroy R."/>
        </authorList>
    </citation>
    <scope>NUCLEOTIDE SEQUENCE</scope>
    <source>
        <strain evidence="4">316</strain>
    </source>
</reference>
<keyword evidence="3" id="KW-0998">Cell outer membrane</keyword>
<dbReference type="EMBL" id="DYYG01000026">
    <property type="protein sequence ID" value="HJE23674.1"/>
    <property type="molecule type" value="Genomic_DNA"/>
</dbReference>
<organism evidence="4 5">
    <name type="scientific">Methylorubrum populi</name>
    <dbReference type="NCBI Taxonomy" id="223967"/>
    <lineage>
        <taxon>Bacteria</taxon>
        <taxon>Pseudomonadati</taxon>
        <taxon>Pseudomonadota</taxon>
        <taxon>Alphaproteobacteria</taxon>
        <taxon>Hyphomicrobiales</taxon>
        <taxon>Methylobacteriaceae</taxon>
        <taxon>Methylorubrum</taxon>
    </lineage>
</organism>
<dbReference type="Gene3D" id="2.40.170.20">
    <property type="entry name" value="TonB-dependent receptor, beta-barrel domain"/>
    <property type="match status" value="1"/>
</dbReference>
<protein>
    <submittedName>
        <fullName evidence="4">Transporter</fullName>
    </submittedName>
</protein>